<evidence type="ECO:0000313" key="1">
    <source>
        <dbReference type="EMBL" id="CEG46828.1"/>
    </source>
</evidence>
<proteinExistence type="predicted"/>
<dbReference type="EMBL" id="CCYD01002371">
    <property type="protein sequence ID" value="CEG46828.1"/>
    <property type="molecule type" value="Genomic_DNA"/>
</dbReference>
<dbReference type="PANTHER" id="PTHR22538:SF1">
    <property type="entry name" value="VWFD DOMAIN-CONTAINING PROTEIN"/>
    <property type="match status" value="1"/>
</dbReference>
<keyword evidence="2" id="KW-1185">Reference proteome</keyword>
<reference evidence="2" key="1">
    <citation type="submission" date="2014-09" db="EMBL/GenBank/DDBJ databases">
        <authorList>
            <person name="Sharma Rahul"/>
            <person name="Thines Marco"/>
        </authorList>
    </citation>
    <scope>NUCLEOTIDE SEQUENCE [LARGE SCALE GENOMIC DNA]</scope>
</reference>
<dbReference type="GeneID" id="36398563"/>
<name>A0A0P1AZ50_PLAHL</name>
<dbReference type="OrthoDB" id="128406at2759"/>
<accession>A0A0P1AZ50</accession>
<sequence length="183" mass="19058">MNLYGQSQFYVFANPVVSSDNTSVIYDGYARLTDGTGEYTYILANGIAYVVTSTVGSTSDSIADCLDSTLLPPFNDIISALNNATAVSNAVVGNDTITCASGIMFQVTLSDATFVICSSGSNGFTAYGSDMDITVDYLNSPVTITPPSLNPDVALSCETVITPISVSDTALALLTGQEIPLSK</sequence>
<dbReference type="Proteomes" id="UP000054928">
    <property type="component" value="Unassembled WGS sequence"/>
</dbReference>
<dbReference type="AlphaFoldDB" id="A0A0P1AZ50"/>
<protein>
    <submittedName>
        <fullName evidence="1">Uncharacterized protein</fullName>
    </submittedName>
</protein>
<dbReference type="RefSeq" id="XP_024583197.1">
    <property type="nucleotide sequence ID" value="XM_024717727.1"/>
</dbReference>
<evidence type="ECO:0000313" key="2">
    <source>
        <dbReference type="Proteomes" id="UP000054928"/>
    </source>
</evidence>
<dbReference type="PANTHER" id="PTHR22538">
    <property type="entry name" value="CILIA- AND FLAGELLA-ASSOCIATED PROTEIN 74"/>
    <property type="match status" value="1"/>
</dbReference>
<organism evidence="1 2">
    <name type="scientific">Plasmopara halstedii</name>
    <name type="common">Downy mildew of sunflower</name>
    <dbReference type="NCBI Taxonomy" id="4781"/>
    <lineage>
        <taxon>Eukaryota</taxon>
        <taxon>Sar</taxon>
        <taxon>Stramenopiles</taxon>
        <taxon>Oomycota</taxon>
        <taxon>Peronosporomycetes</taxon>
        <taxon>Peronosporales</taxon>
        <taxon>Peronosporaceae</taxon>
        <taxon>Plasmopara</taxon>
    </lineage>
</organism>